<keyword evidence="2" id="KW-1185">Reference proteome</keyword>
<dbReference type="AlphaFoldDB" id="A0A2P5HUJ1"/>
<evidence type="ECO:0000313" key="2">
    <source>
        <dbReference type="Proteomes" id="UP000094444"/>
    </source>
</evidence>
<organism evidence="1 2">
    <name type="scientific">Diaporthe helianthi</name>
    <dbReference type="NCBI Taxonomy" id="158607"/>
    <lineage>
        <taxon>Eukaryota</taxon>
        <taxon>Fungi</taxon>
        <taxon>Dikarya</taxon>
        <taxon>Ascomycota</taxon>
        <taxon>Pezizomycotina</taxon>
        <taxon>Sordariomycetes</taxon>
        <taxon>Sordariomycetidae</taxon>
        <taxon>Diaporthales</taxon>
        <taxon>Diaporthaceae</taxon>
        <taxon>Diaporthe</taxon>
    </lineage>
</organism>
<gene>
    <name evidence="1" type="ORF">DHEL01_v207679</name>
</gene>
<dbReference type="EMBL" id="MAVT02000710">
    <property type="protein sequence ID" value="POS73922.1"/>
    <property type="molecule type" value="Genomic_DNA"/>
</dbReference>
<protein>
    <submittedName>
        <fullName evidence="1">Uncharacterized protein</fullName>
    </submittedName>
</protein>
<sequence length="195" mass="22154">MNGQALIIKISCQRGETRRQITQRFLDERWARISERAWDIMHDRLGSLLLNLVNQTLMDNNADNDAVSPAIDNNHVCKLWAHIAGTMSLLLNDVPPELERSGDWSAHADRAWYNVLYRAEQAGRALSNRYHDSPEMMQWLAKGTNQENAGSFGEGAPELAEDLLSIIVEIDVTRPGTRRLKLRETSCRTLFAPRT</sequence>
<dbReference type="InParanoid" id="A0A2P5HUJ1"/>
<name>A0A2P5HUJ1_DIAHE</name>
<reference evidence="1" key="1">
    <citation type="submission" date="2017-09" db="EMBL/GenBank/DDBJ databases">
        <title>Polyketide synthases of a Diaporthe helianthi virulent isolate.</title>
        <authorList>
            <person name="Baroncelli R."/>
        </authorList>
    </citation>
    <scope>NUCLEOTIDE SEQUENCE [LARGE SCALE GENOMIC DNA]</scope>
    <source>
        <strain evidence="1">7/96</strain>
    </source>
</reference>
<evidence type="ECO:0000313" key="1">
    <source>
        <dbReference type="EMBL" id="POS73922.1"/>
    </source>
</evidence>
<comment type="caution">
    <text evidence="1">The sequence shown here is derived from an EMBL/GenBank/DDBJ whole genome shotgun (WGS) entry which is preliminary data.</text>
</comment>
<proteinExistence type="predicted"/>
<dbReference type="Proteomes" id="UP000094444">
    <property type="component" value="Unassembled WGS sequence"/>
</dbReference>
<accession>A0A2P5HUJ1</accession>